<protein>
    <submittedName>
        <fullName evidence="3">Uncharacterized protein</fullName>
    </submittedName>
</protein>
<dbReference type="AlphaFoldDB" id="A0A4R0HVG0"/>
<keyword evidence="2" id="KW-0812">Transmembrane</keyword>
<name>A0A4R0HVG0_9ACTN</name>
<gene>
    <name evidence="3" type="ORF">E0H50_41010</name>
</gene>
<proteinExistence type="predicted"/>
<keyword evidence="2" id="KW-0472">Membrane</keyword>
<evidence type="ECO:0000313" key="4">
    <source>
        <dbReference type="Proteomes" id="UP000292695"/>
    </source>
</evidence>
<evidence type="ECO:0000256" key="1">
    <source>
        <dbReference type="SAM" id="MobiDB-lite"/>
    </source>
</evidence>
<feature type="transmembrane region" description="Helical" evidence="2">
    <location>
        <begin position="20"/>
        <end position="40"/>
    </location>
</feature>
<dbReference type="RefSeq" id="WP_131296575.1">
    <property type="nucleotide sequence ID" value="NZ_SJKA01000030.1"/>
</dbReference>
<evidence type="ECO:0000313" key="3">
    <source>
        <dbReference type="EMBL" id="TCC16060.1"/>
    </source>
</evidence>
<accession>A0A4R0HVG0</accession>
<comment type="caution">
    <text evidence="3">The sequence shown here is derived from an EMBL/GenBank/DDBJ whole genome shotgun (WGS) entry which is preliminary data.</text>
</comment>
<evidence type="ECO:0000256" key="2">
    <source>
        <dbReference type="SAM" id="Phobius"/>
    </source>
</evidence>
<keyword evidence="2" id="KW-1133">Transmembrane helix</keyword>
<feature type="region of interest" description="Disordered" evidence="1">
    <location>
        <begin position="45"/>
        <end position="89"/>
    </location>
</feature>
<keyword evidence="4" id="KW-1185">Reference proteome</keyword>
<organism evidence="3 4">
    <name type="scientific">Kribbella sindirgiensis</name>
    <dbReference type="NCBI Taxonomy" id="1124744"/>
    <lineage>
        <taxon>Bacteria</taxon>
        <taxon>Bacillati</taxon>
        <taxon>Actinomycetota</taxon>
        <taxon>Actinomycetes</taxon>
        <taxon>Propionibacteriales</taxon>
        <taxon>Kribbellaceae</taxon>
        <taxon>Kribbella</taxon>
    </lineage>
</organism>
<dbReference type="OrthoDB" id="9820527at2"/>
<reference evidence="3 4" key="1">
    <citation type="submission" date="2019-02" db="EMBL/GenBank/DDBJ databases">
        <title>Kribbella capetownensis sp. nov. and Kribbella speibonae sp. nov., isolated from soil.</title>
        <authorList>
            <person name="Curtis S.M."/>
            <person name="Norton I."/>
            <person name="Everest G.J."/>
            <person name="Meyers P.R."/>
        </authorList>
    </citation>
    <scope>NUCLEOTIDE SEQUENCE [LARGE SCALE GENOMIC DNA]</scope>
    <source>
        <strain evidence="3 4">DSM 27082</strain>
    </source>
</reference>
<sequence length="297" mass="31282">MGTSLPGPDRPDRHRRRHIALVVVSVVVTVALAVTATAIITKRQDTAGGPASPVVPTETVTSTVTPKPTTTRPSSAPPSTRTPTTREPSAVDALAPFFAAARTLDGRLRSAASAINSSGPPWPAVTSRTARLVTAADLRPVARTIPSGLPADLRTAAILIYSDLASRRYALQSFAFAGPLQPRTTADLLRELGNGHAAANRFQRDLAATKSLASETPPISVVPRSSRQTAETLLLVQYVNGLNGGCDSRGGAVVTTLPPIVWHHEEAEPHRDGTIGGVLFTADLDSHDEWHVELSAC</sequence>
<dbReference type="EMBL" id="SJKA01000030">
    <property type="protein sequence ID" value="TCC16060.1"/>
    <property type="molecule type" value="Genomic_DNA"/>
</dbReference>
<dbReference type="Proteomes" id="UP000292695">
    <property type="component" value="Unassembled WGS sequence"/>
</dbReference>
<feature type="compositionally biased region" description="Low complexity" evidence="1">
    <location>
        <begin position="50"/>
        <end position="89"/>
    </location>
</feature>